<evidence type="ECO:0000313" key="3">
    <source>
        <dbReference type="EMBL" id="RQH32078.1"/>
    </source>
</evidence>
<keyword evidence="2" id="KW-0812">Transmembrane</keyword>
<dbReference type="EMBL" id="RCBY01000158">
    <property type="protein sequence ID" value="RQH32078.1"/>
    <property type="molecule type" value="Genomic_DNA"/>
</dbReference>
<name>A0A3N6RAB8_9CYAN</name>
<evidence type="ECO:0000256" key="1">
    <source>
        <dbReference type="SAM" id="MobiDB-lite"/>
    </source>
</evidence>
<evidence type="ECO:0000313" key="4">
    <source>
        <dbReference type="Proteomes" id="UP000269154"/>
    </source>
</evidence>
<feature type="compositionally biased region" description="Polar residues" evidence="1">
    <location>
        <begin position="93"/>
        <end position="113"/>
    </location>
</feature>
<feature type="transmembrane region" description="Helical" evidence="2">
    <location>
        <begin position="330"/>
        <end position="356"/>
    </location>
</feature>
<feature type="compositionally biased region" description="Low complexity" evidence="1">
    <location>
        <begin position="114"/>
        <end position="220"/>
    </location>
</feature>
<gene>
    <name evidence="3" type="ORF">D5R40_22630</name>
</gene>
<keyword evidence="2" id="KW-0472">Membrane</keyword>
<feature type="compositionally biased region" description="Low complexity" evidence="1">
    <location>
        <begin position="47"/>
        <end position="76"/>
    </location>
</feature>
<sequence>MRKSKLILATIVSLFLVNEVSINPHSNDISELINTDTSIAYAGRRGGSSSRSSSGSSSRSSSGSSSRSRSSSPSRSKPVRSQSQPRNSKPKPTINNIVKPTNNNRPTTKPVPTSGSNSQRSGSFSQPSNNTKPNNNTRPTTKPVPTSGSNSQRSGSFSQPSNNTKPNNNTRPTTKPVPTSGSNSQRSGSFSQPSNNTKPNNNTRPTTNNTNTGGRTRSGSFAPTTKKRYSVEPATGRRYYTRPGTQERYYQEAGTGRFYYVQPATQRRYYMNIDNGQRYFIDSSTRRYYYEQPGTNRFYYVHPTTRVRYYYQPTVHERVVYSYYDGPATVLPMFLTILLIGILLVCIFYVLIMAIAPAFDGRREVLVAEEDEYIEVIEESPGYVEVIEETLPVATIPEDLVNDIVTVSKLQVTMVAPANNIQSNLAKMSEEIDIDTPEGRVELLLMSAIVLLQTKEYWTDVVASSETVESRQEAERIFEQLSFAERCKFEVNTVDDNVQLDRHIIVTLLLGTEDDYPLFAEVNNRESFKQTLKELGKVTPDYLLVFELLWTPTA</sequence>
<dbReference type="RefSeq" id="WP_124155231.1">
    <property type="nucleotide sequence ID" value="NZ_CAWOLW010000066.1"/>
</dbReference>
<keyword evidence="4" id="KW-1185">Reference proteome</keyword>
<feature type="region of interest" description="Disordered" evidence="1">
    <location>
        <begin position="43"/>
        <end position="245"/>
    </location>
</feature>
<keyword evidence="2" id="KW-1133">Transmembrane helix</keyword>
<dbReference type="InterPro" id="IPR053023">
    <property type="entry name" value="FLAP_modulator"/>
</dbReference>
<reference evidence="3 4" key="1">
    <citation type="journal article" date="2018" name="ACS Chem. Biol.">
        <title>Ketoreductase domain dysfunction expands chemodiversity: malyngamide biosynthesis in the cyanobacterium Okeania hirsuta.</title>
        <authorList>
            <person name="Moss N.A."/>
            <person name="Leao T."/>
            <person name="Rankin M."/>
            <person name="McCullough T.M."/>
            <person name="Qu P."/>
            <person name="Korobeynikov A."/>
            <person name="Smith J.L."/>
            <person name="Gerwick L."/>
            <person name="Gerwick W.H."/>
        </authorList>
    </citation>
    <scope>NUCLEOTIDE SEQUENCE [LARGE SCALE GENOMIC DNA]</scope>
    <source>
        <strain evidence="3 4">PAB10Feb10-1</strain>
    </source>
</reference>
<dbReference type="PANTHER" id="PTHR33975">
    <property type="entry name" value="MYELIN-ASSOCIATED OLIGODENDROCYTE BASIC PROTEIN"/>
    <property type="match status" value="1"/>
</dbReference>
<dbReference type="Proteomes" id="UP000269154">
    <property type="component" value="Unassembled WGS sequence"/>
</dbReference>
<dbReference type="Pfam" id="PF07466">
    <property type="entry name" value="DUF1517"/>
    <property type="match status" value="1"/>
</dbReference>
<accession>A0A3N6RAB8</accession>
<dbReference type="PANTHER" id="PTHR33975:SF2">
    <property type="entry name" value="MYELIN-ASSOCIATED OLIGODENDROCYTE BASIC PROTEIN"/>
    <property type="match status" value="1"/>
</dbReference>
<organism evidence="3 4">
    <name type="scientific">Okeania hirsuta</name>
    <dbReference type="NCBI Taxonomy" id="1458930"/>
    <lineage>
        <taxon>Bacteria</taxon>
        <taxon>Bacillati</taxon>
        <taxon>Cyanobacteriota</taxon>
        <taxon>Cyanophyceae</taxon>
        <taxon>Oscillatoriophycideae</taxon>
        <taxon>Oscillatoriales</taxon>
        <taxon>Microcoleaceae</taxon>
        <taxon>Okeania</taxon>
    </lineage>
</organism>
<proteinExistence type="predicted"/>
<protein>
    <submittedName>
        <fullName evidence="3">DUF1517 domain-containing protein</fullName>
    </submittedName>
</protein>
<comment type="caution">
    <text evidence="3">The sequence shown here is derived from an EMBL/GenBank/DDBJ whole genome shotgun (WGS) entry which is preliminary data.</text>
</comment>
<dbReference type="OrthoDB" id="570903at2"/>
<evidence type="ECO:0000256" key="2">
    <source>
        <dbReference type="SAM" id="Phobius"/>
    </source>
</evidence>
<dbReference type="AlphaFoldDB" id="A0A3N6RAB8"/>
<dbReference type="InterPro" id="IPR010903">
    <property type="entry name" value="DUF1517"/>
</dbReference>